<evidence type="ECO:0000259" key="10">
    <source>
        <dbReference type="PROSITE" id="PS50240"/>
    </source>
</evidence>
<dbReference type="GO" id="GO:0005615">
    <property type="term" value="C:extracellular space"/>
    <property type="evidence" value="ECO:0007669"/>
    <property type="project" value="TreeGrafter"/>
</dbReference>
<reference evidence="11" key="1">
    <citation type="submission" date="2021-03" db="EMBL/GenBank/DDBJ databases">
        <title>Chromosome level genome of the anhydrobiotic midge Polypedilum vanderplanki.</title>
        <authorList>
            <person name="Yoshida Y."/>
            <person name="Kikawada T."/>
            <person name="Gusev O."/>
        </authorList>
    </citation>
    <scope>NUCLEOTIDE SEQUENCE</scope>
    <source>
        <strain evidence="11">NIAS01</strain>
        <tissue evidence="11">Whole body or cell culture</tissue>
    </source>
</reference>
<dbReference type="PROSITE" id="PS00135">
    <property type="entry name" value="TRYPSIN_SER"/>
    <property type="match status" value="1"/>
</dbReference>
<dbReference type="PANTHER" id="PTHR24264:SF15">
    <property type="entry name" value="RIKEN CDNA 2210010C04 GENE"/>
    <property type="match status" value="1"/>
</dbReference>
<dbReference type="InterPro" id="IPR050127">
    <property type="entry name" value="Serine_Proteases_S1"/>
</dbReference>
<dbReference type="AlphaFoldDB" id="A0A9J6BWX1"/>
<evidence type="ECO:0000256" key="4">
    <source>
        <dbReference type="ARBA" id="ARBA00022801"/>
    </source>
</evidence>
<feature type="chain" id="PRO_5039895175" description="Peptidase S1 domain-containing protein" evidence="9">
    <location>
        <begin position="20"/>
        <end position="255"/>
    </location>
</feature>
<evidence type="ECO:0000256" key="8">
    <source>
        <dbReference type="RuleBase" id="RU363034"/>
    </source>
</evidence>
<evidence type="ECO:0000256" key="1">
    <source>
        <dbReference type="ARBA" id="ARBA00004239"/>
    </source>
</evidence>
<name>A0A9J6BWX1_POLVA</name>
<proteinExistence type="inferred from homology"/>
<dbReference type="InterPro" id="IPR018114">
    <property type="entry name" value="TRYPSIN_HIS"/>
</dbReference>
<evidence type="ECO:0000256" key="3">
    <source>
        <dbReference type="ARBA" id="ARBA00022670"/>
    </source>
</evidence>
<keyword evidence="2" id="KW-0964">Secreted</keyword>
<evidence type="ECO:0000256" key="6">
    <source>
        <dbReference type="ARBA" id="ARBA00023157"/>
    </source>
</evidence>
<keyword evidence="3 8" id="KW-0645">Protease</keyword>
<evidence type="ECO:0000256" key="9">
    <source>
        <dbReference type="SAM" id="SignalP"/>
    </source>
</evidence>
<dbReference type="FunFam" id="2.40.10.10:FF:000036">
    <property type="entry name" value="Trypsin beta"/>
    <property type="match status" value="1"/>
</dbReference>
<organism evidence="11 12">
    <name type="scientific">Polypedilum vanderplanki</name>
    <name type="common">Sleeping chironomid midge</name>
    <dbReference type="NCBI Taxonomy" id="319348"/>
    <lineage>
        <taxon>Eukaryota</taxon>
        <taxon>Metazoa</taxon>
        <taxon>Ecdysozoa</taxon>
        <taxon>Arthropoda</taxon>
        <taxon>Hexapoda</taxon>
        <taxon>Insecta</taxon>
        <taxon>Pterygota</taxon>
        <taxon>Neoptera</taxon>
        <taxon>Endopterygota</taxon>
        <taxon>Diptera</taxon>
        <taxon>Nematocera</taxon>
        <taxon>Chironomoidea</taxon>
        <taxon>Chironomidae</taxon>
        <taxon>Chironominae</taxon>
        <taxon>Polypedilum</taxon>
        <taxon>Polypedilum</taxon>
    </lineage>
</organism>
<feature type="domain" description="Peptidase S1" evidence="10">
    <location>
        <begin position="24"/>
        <end position="250"/>
    </location>
</feature>
<dbReference type="InterPro" id="IPR043504">
    <property type="entry name" value="Peptidase_S1_PA_chymotrypsin"/>
</dbReference>
<keyword evidence="4 8" id="KW-0378">Hydrolase</keyword>
<sequence>MFKKILFVLIFVILKFIESKRFQIVGGSSTLIAQFPFLGVYYSNNNFVCACSLVSHSYAISAAHCTFYYPWQITIRFGSSYRDREGVMVNVTNYIQHPNFDITNYNNDISILNFSKALKYSSHIRPIKLPFYDKNNLKIGTNVKIAGWGMMSYYSNDLPPQQLYSTTVKVSDFDSCSTNYSTQFQELTENMLCASAYNKDACLGDSGGPLVFNETLHGIISFGFGCGMEFYPGIYTKVSMFLPWLKENLPLLSIQ</sequence>
<evidence type="ECO:0000256" key="5">
    <source>
        <dbReference type="ARBA" id="ARBA00022825"/>
    </source>
</evidence>
<dbReference type="PROSITE" id="PS50240">
    <property type="entry name" value="TRYPSIN_DOM"/>
    <property type="match status" value="1"/>
</dbReference>
<dbReference type="GO" id="GO:0004252">
    <property type="term" value="F:serine-type endopeptidase activity"/>
    <property type="evidence" value="ECO:0007669"/>
    <property type="project" value="InterPro"/>
</dbReference>
<comment type="caution">
    <text evidence="11">The sequence shown here is derived from an EMBL/GenBank/DDBJ whole genome shotgun (WGS) entry which is preliminary data.</text>
</comment>
<dbReference type="PANTHER" id="PTHR24264">
    <property type="entry name" value="TRYPSIN-RELATED"/>
    <property type="match status" value="1"/>
</dbReference>
<dbReference type="SUPFAM" id="SSF50494">
    <property type="entry name" value="Trypsin-like serine proteases"/>
    <property type="match status" value="1"/>
</dbReference>
<gene>
    <name evidence="11" type="ORF">PVAND_004222</name>
</gene>
<dbReference type="GO" id="GO:0006508">
    <property type="term" value="P:proteolysis"/>
    <property type="evidence" value="ECO:0007669"/>
    <property type="project" value="UniProtKB-KW"/>
</dbReference>
<keyword evidence="12" id="KW-1185">Reference proteome</keyword>
<dbReference type="InterPro" id="IPR001254">
    <property type="entry name" value="Trypsin_dom"/>
</dbReference>
<dbReference type="EMBL" id="JADBJN010000002">
    <property type="protein sequence ID" value="KAG5674242.1"/>
    <property type="molecule type" value="Genomic_DNA"/>
</dbReference>
<dbReference type="Pfam" id="PF00089">
    <property type="entry name" value="Trypsin"/>
    <property type="match status" value="1"/>
</dbReference>
<accession>A0A9J6BWX1</accession>
<dbReference type="PROSITE" id="PS00134">
    <property type="entry name" value="TRYPSIN_HIS"/>
    <property type="match status" value="1"/>
</dbReference>
<keyword evidence="5 8" id="KW-0720">Serine protease</keyword>
<dbReference type="Proteomes" id="UP001107558">
    <property type="component" value="Chromosome 2"/>
</dbReference>
<evidence type="ECO:0000313" key="11">
    <source>
        <dbReference type="EMBL" id="KAG5674242.1"/>
    </source>
</evidence>
<dbReference type="CDD" id="cd00190">
    <property type="entry name" value="Tryp_SPc"/>
    <property type="match status" value="1"/>
</dbReference>
<evidence type="ECO:0000256" key="2">
    <source>
        <dbReference type="ARBA" id="ARBA00022525"/>
    </source>
</evidence>
<dbReference type="InterPro" id="IPR033116">
    <property type="entry name" value="TRYPSIN_SER"/>
</dbReference>
<evidence type="ECO:0000256" key="7">
    <source>
        <dbReference type="ARBA" id="ARBA00024195"/>
    </source>
</evidence>
<dbReference type="SMART" id="SM00020">
    <property type="entry name" value="Tryp_SPc"/>
    <property type="match status" value="1"/>
</dbReference>
<dbReference type="PRINTS" id="PR00722">
    <property type="entry name" value="CHYMOTRYPSIN"/>
</dbReference>
<keyword evidence="6" id="KW-1015">Disulfide bond</keyword>
<dbReference type="InterPro" id="IPR001314">
    <property type="entry name" value="Peptidase_S1A"/>
</dbReference>
<evidence type="ECO:0000313" key="12">
    <source>
        <dbReference type="Proteomes" id="UP001107558"/>
    </source>
</evidence>
<comment type="similarity">
    <text evidence="7">Belongs to the peptidase S1 family. CLIP subfamily.</text>
</comment>
<dbReference type="OrthoDB" id="10059102at2759"/>
<protein>
    <recommendedName>
        <fullName evidence="10">Peptidase S1 domain-containing protein</fullName>
    </recommendedName>
</protein>
<comment type="subcellular location">
    <subcellularLocation>
        <location evidence="1">Secreted</location>
        <location evidence="1">Extracellular space</location>
    </subcellularLocation>
</comment>
<feature type="signal peptide" evidence="9">
    <location>
        <begin position="1"/>
        <end position="19"/>
    </location>
</feature>
<dbReference type="InterPro" id="IPR009003">
    <property type="entry name" value="Peptidase_S1_PA"/>
</dbReference>
<dbReference type="Gene3D" id="2.40.10.10">
    <property type="entry name" value="Trypsin-like serine proteases"/>
    <property type="match status" value="1"/>
</dbReference>
<keyword evidence="9" id="KW-0732">Signal</keyword>